<evidence type="ECO:0000313" key="6">
    <source>
        <dbReference type="EMBL" id="KAK0182207.1"/>
    </source>
</evidence>
<evidence type="ECO:0000256" key="3">
    <source>
        <dbReference type="ARBA" id="ARBA00023273"/>
    </source>
</evidence>
<dbReference type="GO" id="GO:0005930">
    <property type="term" value="C:axoneme"/>
    <property type="evidence" value="ECO:0007669"/>
    <property type="project" value="TreeGrafter"/>
</dbReference>
<evidence type="ECO:0000313" key="7">
    <source>
        <dbReference type="Proteomes" id="UP001168972"/>
    </source>
</evidence>
<comment type="caution">
    <text evidence="6">The sequence shown here is derived from an EMBL/GenBank/DDBJ whole genome shotgun (WGS) entry which is preliminary data.</text>
</comment>
<dbReference type="GO" id="GO:0060271">
    <property type="term" value="P:cilium assembly"/>
    <property type="evidence" value="ECO:0007669"/>
    <property type="project" value="TreeGrafter"/>
</dbReference>
<sequence length="359" mass="42606">MYDDDNDENEADRIFDDDSFYQYLQIENGEYENEEGYEDDAGSDDYFFDDYKLGLSNIVKEDESNEKLNLNLEKVPTVLGLSVVEKRLHMISQLQELHEQKRKLKLKNSFLHKKCCDMFIKSKMINNLEKWGFHLDIYQDKRYTDILKEFKKIKVRKEETEISHAEELKKNEDAYQIALSEFHEAFEKLTSRELEIGVASISRGSKKIETQPILDLLNRQKQRLNILSQSRVKYLKLENLLTNINAKLVDKHMLGEEYTLIKYDNLMTNKNMASEKIDEREKNLNKIRDKFYSVVNMLAHVREVSVGVSYKIKESIAILNDLEDLRRQKRVELLNKIRQRELLNKQIKKKKSFVQNKNS</sequence>
<dbReference type="InterPro" id="IPR025254">
    <property type="entry name" value="CCDC113/CCDC96_CC"/>
</dbReference>
<feature type="coiled-coil region" evidence="4">
    <location>
        <begin position="263"/>
        <end position="290"/>
    </location>
</feature>
<protein>
    <recommendedName>
        <fullName evidence="5">CCDC113/CCDC96 coiled-coil domain-containing protein</fullName>
    </recommendedName>
</protein>
<organism evidence="6 7">
    <name type="scientific">Microctonus hyperodae</name>
    <name type="common">Parasitoid wasp</name>
    <dbReference type="NCBI Taxonomy" id="165561"/>
    <lineage>
        <taxon>Eukaryota</taxon>
        <taxon>Metazoa</taxon>
        <taxon>Ecdysozoa</taxon>
        <taxon>Arthropoda</taxon>
        <taxon>Hexapoda</taxon>
        <taxon>Insecta</taxon>
        <taxon>Pterygota</taxon>
        <taxon>Neoptera</taxon>
        <taxon>Endopterygota</taxon>
        <taxon>Hymenoptera</taxon>
        <taxon>Apocrita</taxon>
        <taxon>Ichneumonoidea</taxon>
        <taxon>Braconidae</taxon>
        <taxon>Euphorinae</taxon>
        <taxon>Microctonus</taxon>
    </lineage>
</organism>
<dbReference type="PANTHER" id="PTHR15654:SF1">
    <property type="entry name" value="COILED-COIL DOMAIN-CONTAINING PROTEIN 96"/>
    <property type="match status" value="1"/>
</dbReference>
<dbReference type="GO" id="GO:0036064">
    <property type="term" value="C:ciliary basal body"/>
    <property type="evidence" value="ECO:0007669"/>
    <property type="project" value="TreeGrafter"/>
</dbReference>
<keyword evidence="3" id="KW-0966">Cell projection</keyword>
<dbReference type="AlphaFoldDB" id="A0AA39G617"/>
<reference evidence="6" key="2">
    <citation type="submission" date="2023-03" db="EMBL/GenBank/DDBJ databases">
        <authorList>
            <person name="Inwood S.N."/>
            <person name="Skelly J.G."/>
            <person name="Guhlin J."/>
            <person name="Harrop T.W.R."/>
            <person name="Goldson S.G."/>
            <person name="Dearden P.K."/>
        </authorList>
    </citation>
    <scope>NUCLEOTIDE SEQUENCE</scope>
    <source>
        <strain evidence="6">Lincoln</strain>
        <tissue evidence="6">Whole body</tissue>
    </source>
</reference>
<dbReference type="InterPro" id="IPR051885">
    <property type="entry name" value="CC_CF"/>
</dbReference>
<proteinExistence type="predicted"/>
<name>A0AA39G617_MICHY</name>
<dbReference type="Pfam" id="PF13870">
    <property type="entry name" value="CCDC113_CCDC96_CC"/>
    <property type="match status" value="1"/>
</dbReference>
<feature type="domain" description="CCDC113/CCDC96 coiled-coil" evidence="5">
    <location>
        <begin position="222"/>
        <end position="349"/>
    </location>
</feature>
<dbReference type="PANTHER" id="PTHR15654">
    <property type="entry name" value="COILED-COIL DOMAIN-CONTAINING PROTEIN 113-RELATED"/>
    <property type="match status" value="1"/>
</dbReference>
<gene>
    <name evidence="6" type="ORF">PV327_000368</name>
</gene>
<comment type="subcellular location">
    <subcellularLocation>
        <location evidence="1">Cell projection</location>
        <location evidence="1">Cilium</location>
    </subcellularLocation>
</comment>
<dbReference type="EMBL" id="JAQQBR010000001">
    <property type="protein sequence ID" value="KAK0182207.1"/>
    <property type="molecule type" value="Genomic_DNA"/>
</dbReference>
<evidence type="ECO:0000256" key="1">
    <source>
        <dbReference type="ARBA" id="ARBA00004138"/>
    </source>
</evidence>
<evidence type="ECO:0000256" key="2">
    <source>
        <dbReference type="ARBA" id="ARBA00023054"/>
    </source>
</evidence>
<dbReference type="Proteomes" id="UP001168972">
    <property type="component" value="Unassembled WGS sequence"/>
</dbReference>
<keyword evidence="7" id="KW-1185">Reference proteome</keyword>
<keyword evidence="2 4" id="KW-0175">Coiled coil</keyword>
<evidence type="ECO:0000259" key="5">
    <source>
        <dbReference type="Pfam" id="PF13870"/>
    </source>
</evidence>
<reference evidence="6" key="1">
    <citation type="journal article" date="2023" name="bioRxiv">
        <title>Scaffold-level genome assemblies of two parasitoid biocontrol wasps reveal the parthenogenesis mechanism and an associated novel virus.</title>
        <authorList>
            <person name="Inwood S."/>
            <person name="Skelly J."/>
            <person name="Guhlin J."/>
            <person name="Harrop T."/>
            <person name="Goldson S."/>
            <person name="Dearden P."/>
        </authorList>
    </citation>
    <scope>NUCLEOTIDE SEQUENCE</scope>
    <source>
        <strain evidence="6">Lincoln</strain>
        <tissue evidence="6">Whole body</tissue>
    </source>
</reference>
<accession>A0AA39G617</accession>
<evidence type="ECO:0000256" key="4">
    <source>
        <dbReference type="SAM" id="Coils"/>
    </source>
</evidence>